<keyword evidence="2" id="KW-1185">Reference proteome</keyword>
<dbReference type="Proteomes" id="UP000501690">
    <property type="component" value="Linkage Group LG2"/>
</dbReference>
<dbReference type="AlphaFoldDB" id="A0A4D6L1P9"/>
<evidence type="ECO:0000313" key="2">
    <source>
        <dbReference type="Proteomes" id="UP000501690"/>
    </source>
</evidence>
<reference evidence="1 2" key="1">
    <citation type="submission" date="2019-04" db="EMBL/GenBank/DDBJ databases">
        <title>An improved genome assembly and genetic linkage map for asparagus bean, Vigna unguiculata ssp. sesquipedialis.</title>
        <authorList>
            <person name="Xia Q."/>
            <person name="Zhang R."/>
            <person name="Dong Y."/>
        </authorList>
    </citation>
    <scope>NUCLEOTIDE SEQUENCE [LARGE SCALE GENOMIC DNA]</scope>
    <source>
        <tissue evidence="1">Leaf</tissue>
    </source>
</reference>
<evidence type="ECO:0000313" key="1">
    <source>
        <dbReference type="EMBL" id="QCD82408.1"/>
    </source>
</evidence>
<accession>A0A4D6L1P9</accession>
<organism evidence="1 2">
    <name type="scientific">Vigna unguiculata</name>
    <name type="common">Cowpea</name>
    <dbReference type="NCBI Taxonomy" id="3917"/>
    <lineage>
        <taxon>Eukaryota</taxon>
        <taxon>Viridiplantae</taxon>
        <taxon>Streptophyta</taxon>
        <taxon>Embryophyta</taxon>
        <taxon>Tracheophyta</taxon>
        <taxon>Spermatophyta</taxon>
        <taxon>Magnoliopsida</taxon>
        <taxon>eudicotyledons</taxon>
        <taxon>Gunneridae</taxon>
        <taxon>Pentapetalae</taxon>
        <taxon>rosids</taxon>
        <taxon>fabids</taxon>
        <taxon>Fabales</taxon>
        <taxon>Fabaceae</taxon>
        <taxon>Papilionoideae</taxon>
        <taxon>50 kb inversion clade</taxon>
        <taxon>NPAAA clade</taxon>
        <taxon>indigoferoid/millettioid clade</taxon>
        <taxon>Phaseoleae</taxon>
        <taxon>Vigna</taxon>
    </lineage>
</organism>
<proteinExistence type="predicted"/>
<protein>
    <submittedName>
        <fullName evidence="1">Uncharacterized protein</fullName>
    </submittedName>
</protein>
<gene>
    <name evidence="1" type="ORF">DEO72_LG2g2746</name>
</gene>
<dbReference type="EMBL" id="CP039346">
    <property type="protein sequence ID" value="QCD82408.1"/>
    <property type="molecule type" value="Genomic_DNA"/>
</dbReference>
<name>A0A4D6L1P9_VIGUN</name>
<sequence>MEARMMQVRWNVPGSGGVRCLRCWLTMEEDGVSMMVVRFPVSCAAAVVAEAAAMVVREEEELAVAVNMVRDGGENGGDTAAAAMEMSRWRGGAGMMTRYCSSVWRWWWHRRWYRWRCAGGSRVASAMVKMEAARMEEDGGRRDEESALSLSRLGFAAFRVSWRLVDDGAAAPPSPATKAWWWRFVDAAGARGRCSLLVRKWWLPWFVLVHGGCVVRRRLCSRCCCRCANGDRDDGGAAEKMERHGGCGVAAVAGTRAGRASGGCRKWRRDGGRRWLRRDGVAREVAERRSSSAAAAVQMAREDEEFAVAVNGDDGGGCHGGWKERRKLGLGFWEMKMMTWQPSIGQLVSARIVATWLALVG</sequence>